<dbReference type="OrthoDB" id="2525787at2759"/>
<dbReference type="EMBL" id="LNZH02000164">
    <property type="protein sequence ID" value="OCB89112.1"/>
    <property type="molecule type" value="Genomic_DNA"/>
</dbReference>
<comment type="caution">
    <text evidence="3">The sequence shown here is derived from an EMBL/GenBank/DDBJ whole genome shotgun (WGS) entry which is preliminary data.</text>
</comment>
<feature type="compositionally biased region" description="Basic and acidic residues" evidence="1">
    <location>
        <begin position="110"/>
        <end position="135"/>
    </location>
</feature>
<gene>
    <name evidence="3" type="ORF">A7U60_g3711</name>
</gene>
<feature type="compositionally biased region" description="Pro residues" evidence="1">
    <location>
        <begin position="137"/>
        <end position="147"/>
    </location>
</feature>
<organism evidence="3 4">
    <name type="scientific">Sanghuangporus baumii</name>
    <name type="common">Phellinus baumii</name>
    <dbReference type="NCBI Taxonomy" id="108892"/>
    <lineage>
        <taxon>Eukaryota</taxon>
        <taxon>Fungi</taxon>
        <taxon>Dikarya</taxon>
        <taxon>Basidiomycota</taxon>
        <taxon>Agaricomycotina</taxon>
        <taxon>Agaricomycetes</taxon>
        <taxon>Hymenochaetales</taxon>
        <taxon>Hymenochaetaceae</taxon>
        <taxon>Sanghuangporus</taxon>
    </lineage>
</organism>
<keyword evidence="2" id="KW-1133">Transmembrane helix</keyword>
<evidence type="ECO:0000256" key="1">
    <source>
        <dbReference type="SAM" id="MobiDB-lite"/>
    </source>
</evidence>
<keyword evidence="2" id="KW-0812">Transmembrane</keyword>
<evidence type="ECO:0000256" key="2">
    <source>
        <dbReference type="SAM" id="Phobius"/>
    </source>
</evidence>
<accession>A0A9Q5HZW0</accession>
<feature type="transmembrane region" description="Helical" evidence="2">
    <location>
        <begin position="170"/>
        <end position="190"/>
    </location>
</feature>
<proteinExistence type="predicted"/>
<dbReference type="AlphaFoldDB" id="A0A9Q5HZW0"/>
<sequence length="249" mass="27240">MKFSLQLPVHLILYIISSLDEDNLSRAEPAPPILVYPERVAVHDSPFSLKSSSRLSSNWTRRATVEEGEVEGVLCHPAGSCEPCPEDLLQEPYCQPFGNRRLLHCIEAPESDRPSPDTRPDGEGSETDDNRDGDIPHVPPPHHPASRPPQSALPAYESCGRRVPKERADFLEFVLCNVIFAALALTGVLVRSERMRAVRARRLATRIGVGLRRASSGGWAAVGGMGAALVEAEARSEETQLMRDDDSGS</sequence>
<evidence type="ECO:0000313" key="4">
    <source>
        <dbReference type="Proteomes" id="UP000757232"/>
    </source>
</evidence>
<keyword evidence="4" id="KW-1185">Reference proteome</keyword>
<feature type="region of interest" description="Disordered" evidence="1">
    <location>
        <begin position="106"/>
        <end position="155"/>
    </location>
</feature>
<name>A0A9Q5HZW0_SANBA</name>
<reference evidence="3" key="1">
    <citation type="submission" date="2016-06" db="EMBL/GenBank/DDBJ databases">
        <title>Draft Genome sequence of the fungus Inonotus baumii.</title>
        <authorList>
            <person name="Zhu H."/>
            <person name="Lin W."/>
        </authorList>
    </citation>
    <scope>NUCLEOTIDE SEQUENCE</scope>
    <source>
        <strain evidence="3">821</strain>
    </source>
</reference>
<keyword evidence="2" id="KW-0472">Membrane</keyword>
<evidence type="ECO:0000313" key="3">
    <source>
        <dbReference type="EMBL" id="OCB89112.1"/>
    </source>
</evidence>
<dbReference type="Proteomes" id="UP000757232">
    <property type="component" value="Unassembled WGS sequence"/>
</dbReference>
<protein>
    <submittedName>
        <fullName evidence="3">Uncharacterized protein</fullName>
    </submittedName>
</protein>